<reference evidence="2 3" key="1">
    <citation type="journal article" date="2018" name="PLoS Genet.">
        <title>Population sequencing reveals clonal diversity and ancestral inbreeding in the grapevine cultivar Chardonnay.</title>
        <authorList>
            <person name="Roach M.J."/>
            <person name="Johnson D.L."/>
            <person name="Bohlmann J."/>
            <person name="van Vuuren H.J."/>
            <person name="Jones S.J."/>
            <person name="Pretorius I.S."/>
            <person name="Schmidt S.A."/>
            <person name="Borneman A.R."/>
        </authorList>
    </citation>
    <scope>NUCLEOTIDE SEQUENCE [LARGE SCALE GENOMIC DNA]</scope>
    <source>
        <strain evidence="3">cv. Chardonnay</strain>
        <tissue evidence="2">Leaf</tissue>
    </source>
</reference>
<comment type="caution">
    <text evidence="2">The sequence shown here is derived from an EMBL/GenBank/DDBJ whole genome shotgun (WGS) entry which is preliminary data.</text>
</comment>
<sequence>MAALLYFEEKVHKKKLQRANTIPLLFPRLLYHILEHISYPTEPHLKRRHHCREHFTLNQWTQLANFIPPAPAAPSMPEATSTDPPATYPVPPAAPPTSEAPINISAMEFRAMIHLFKTLTATHNIQKLLGLSSPPQTDISRASEPIAPPEETIRVDVPPQTTHEATTEPSSPPENPAT</sequence>
<organism evidence="2 3">
    <name type="scientific">Vitis vinifera</name>
    <name type="common">Grape</name>
    <dbReference type="NCBI Taxonomy" id="29760"/>
    <lineage>
        <taxon>Eukaryota</taxon>
        <taxon>Viridiplantae</taxon>
        <taxon>Streptophyta</taxon>
        <taxon>Embryophyta</taxon>
        <taxon>Tracheophyta</taxon>
        <taxon>Spermatophyta</taxon>
        <taxon>Magnoliopsida</taxon>
        <taxon>eudicotyledons</taxon>
        <taxon>Gunneridae</taxon>
        <taxon>Pentapetalae</taxon>
        <taxon>rosids</taxon>
        <taxon>Vitales</taxon>
        <taxon>Vitaceae</taxon>
        <taxon>Viteae</taxon>
        <taxon>Vitis</taxon>
    </lineage>
</organism>
<evidence type="ECO:0000313" key="3">
    <source>
        <dbReference type="Proteomes" id="UP000288805"/>
    </source>
</evidence>
<dbReference type="EMBL" id="QGNW01002356">
    <property type="protein sequence ID" value="RVW20558.1"/>
    <property type="molecule type" value="Genomic_DNA"/>
</dbReference>
<name>A0A438CBI4_VITVI</name>
<accession>A0A438CBI4</accession>
<evidence type="ECO:0000313" key="2">
    <source>
        <dbReference type="EMBL" id="RVW20558.1"/>
    </source>
</evidence>
<proteinExistence type="predicted"/>
<protein>
    <submittedName>
        <fullName evidence="2">Uncharacterized protein</fullName>
    </submittedName>
</protein>
<gene>
    <name evidence="2" type="ORF">CK203_111438</name>
</gene>
<feature type="region of interest" description="Disordered" evidence="1">
    <location>
        <begin position="131"/>
        <end position="178"/>
    </location>
</feature>
<evidence type="ECO:0000256" key="1">
    <source>
        <dbReference type="SAM" id="MobiDB-lite"/>
    </source>
</evidence>
<dbReference type="Proteomes" id="UP000288805">
    <property type="component" value="Unassembled WGS sequence"/>
</dbReference>
<dbReference type="AlphaFoldDB" id="A0A438CBI4"/>
<feature type="compositionally biased region" description="Polar residues" evidence="1">
    <location>
        <begin position="159"/>
        <end position="169"/>
    </location>
</feature>